<keyword evidence="4" id="KW-0560">Oxidoreductase</keyword>
<evidence type="ECO:0000256" key="1">
    <source>
        <dbReference type="ARBA" id="ARBA00001947"/>
    </source>
</evidence>
<dbReference type="InterPro" id="IPR013154">
    <property type="entry name" value="ADH-like_N"/>
</dbReference>
<sequence length="370" mass="39719">MIQAALLREVGTSPEVVSVDLQAPGPGQVQVRVKAAGLCQSDLSVIYGKIPQLTPLILGHEGAGVVEQVGEGVTGFQVGEHVIFNWVPSCGHCWYCEHERTDLCEEAFMQMTLGTQTDGSTPFALQGEEVYQFSQTSCFAEQTVVPENALVKIDRDLPFEVAAVMGCAVLTGFGAVKHTAQVTPGSTVAVIGCGGVGLNVIQTAKLMGATTIIAMDRTEQKLQDARDFGATHTLNPLHTPDLIGATLDLTDQLGVDFAFEVVGRPETIQQAYGLARKGGKVIVVGVASPDQEVTFNAFALPAESKVITGSWYGQARMEEDIPEITRLYQEGKLKLQELISHRYPLEQLHEAIHTLEAGEARRIILLPGGV</sequence>
<dbReference type="SMART" id="SM00829">
    <property type="entry name" value="PKS_ER"/>
    <property type="match status" value="1"/>
</dbReference>
<dbReference type="InterPro" id="IPR002328">
    <property type="entry name" value="ADH_Zn_CS"/>
</dbReference>
<evidence type="ECO:0000256" key="5">
    <source>
        <dbReference type="ARBA" id="ARBA00023027"/>
    </source>
</evidence>
<comment type="caution">
    <text evidence="8">The sequence shown here is derived from an EMBL/GenBank/DDBJ whole genome shotgun (WGS) entry which is preliminary data.</text>
</comment>
<dbReference type="OrthoDB" id="9806940at2"/>
<evidence type="ECO:0000313" key="9">
    <source>
        <dbReference type="Proteomes" id="UP000321306"/>
    </source>
</evidence>
<dbReference type="EMBL" id="BJXB01000007">
    <property type="protein sequence ID" value="GEM46376.1"/>
    <property type="molecule type" value="Genomic_DNA"/>
</dbReference>
<keyword evidence="5" id="KW-0520">NAD</keyword>
<dbReference type="InterPro" id="IPR020843">
    <property type="entry name" value="ER"/>
</dbReference>
<gene>
    <name evidence="8" type="ORF">DC3_20110</name>
</gene>
<comment type="similarity">
    <text evidence="6">Belongs to the zinc-containing alcohol dehydrogenase family.</text>
</comment>
<dbReference type="SUPFAM" id="SSF50129">
    <property type="entry name" value="GroES-like"/>
    <property type="match status" value="1"/>
</dbReference>
<dbReference type="CDD" id="cd08279">
    <property type="entry name" value="Zn_ADH_class_III"/>
    <property type="match status" value="1"/>
</dbReference>
<dbReference type="GO" id="GO:0005829">
    <property type="term" value="C:cytosol"/>
    <property type="evidence" value="ECO:0007669"/>
    <property type="project" value="TreeGrafter"/>
</dbReference>
<dbReference type="InterPro" id="IPR036291">
    <property type="entry name" value="NAD(P)-bd_dom_sf"/>
</dbReference>
<dbReference type="GO" id="GO:0051903">
    <property type="term" value="F:S-(hydroxymethyl)glutathione dehydrogenase [NAD(P)+] activity"/>
    <property type="evidence" value="ECO:0007669"/>
    <property type="project" value="TreeGrafter"/>
</dbReference>
<dbReference type="Pfam" id="PF00107">
    <property type="entry name" value="ADH_zinc_N"/>
    <property type="match status" value="1"/>
</dbReference>
<dbReference type="AlphaFoldDB" id="A0A511N1X0"/>
<reference evidence="8 9" key="1">
    <citation type="submission" date="2019-07" db="EMBL/GenBank/DDBJ databases">
        <title>Whole genome shotgun sequence of Deinococcus cellulosilyticus NBRC 106333.</title>
        <authorList>
            <person name="Hosoyama A."/>
            <person name="Uohara A."/>
            <person name="Ohji S."/>
            <person name="Ichikawa N."/>
        </authorList>
    </citation>
    <scope>NUCLEOTIDE SEQUENCE [LARGE SCALE GENOMIC DNA]</scope>
    <source>
        <strain evidence="8 9">NBRC 106333</strain>
    </source>
</reference>
<keyword evidence="9" id="KW-1185">Reference proteome</keyword>
<evidence type="ECO:0000256" key="4">
    <source>
        <dbReference type="ARBA" id="ARBA00023002"/>
    </source>
</evidence>
<evidence type="ECO:0000313" key="8">
    <source>
        <dbReference type="EMBL" id="GEM46376.1"/>
    </source>
</evidence>
<dbReference type="PANTHER" id="PTHR43880">
    <property type="entry name" value="ALCOHOL DEHYDROGENASE"/>
    <property type="match status" value="1"/>
</dbReference>
<name>A0A511N1X0_DEIC1</name>
<dbReference type="RefSeq" id="WP_146884189.1">
    <property type="nucleotide sequence ID" value="NZ_BJXB01000007.1"/>
</dbReference>
<evidence type="ECO:0000256" key="3">
    <source>
        <dbReference type="ARBA" id="ARBA00022833"/>
    </source>
</evidence>
<dbReference type="SUPFAM" id="SSF51735">
    <property type="entry name" value="NAD(P)-binding Rossmann-fold domains"/>
    <property type="match status" value="1"/>
</dbReference>
<dbReference type="GO" id="GO:0046294">
    <property type="term" value="P:formaldehyde catabolic process"/>
    <property type="evidence" value="ECO:0007669"/>
    <property type="project" value="TreeGrafter"/>
</dbReference>
<evidence type="ECO:0000259" key="7">
    <source>
        <dbReference type="SMART" id="SM00829"/>
    </source>
</evidence>
<accession>A0A511N1X0</accession>
<dbReference type="InterPro" id="IPR013149">
    <property type="entry name" value="ADH-like_C"/>
</dbReference>
<keyword evidence="2 6" id="KW-0479">Metal-binding</keyword>
<dbReference type="PROSITE" id="PS00059">
    <property type="entry name" value="ADH_ZINC"/>
    <property type="match status" value="1"/>
</dbReference>
<dbReference type="Proteomes" id="UP000321306">
    <property type="component" value="Unassembled WGS sequence"/>
</dbReference>
<dbReference type="GO" id="GO:0008270">
    <property type="term" value="F:zinc ion binding"/>
    <property type="evidence" value="ECO:0007669"/>
    <property type="project" value="InterPro"/>
</dbReference>
<dbReference type="Gene3D" id="3.90.180.10">
    <property type="entry name" value="Medium-chain alcohol dehydrogenases, catalytic domain"/>
    <property type="match status" value="1"/>
</dbReference>
<dbReference type="Gene3D" id="3.40.50.720">
    <property type="entry name" value="NAD(P)-binding Rossmann-like Domain"/>
    <property type="match status" value="1"/>
</dbReference>
<evidence type="ECO:0000256" key="6">
    <source>
        <dbReference type="RuleBase" id="RU361277"/>
    </source>
</evidence>
<dbReference type="PANTHER" id="PTHR43880:SF12">
    <property type="entry name" value="ALCOHOL DEHYDROGENASE CLASS-3"/>
    <property type="match status" value="1"/>
</dbReference>
<evidence type="ECO:0000256" key="2">
    <source>
        <dbReference type="ARBA" id="ARBA00022723"/>
    </source>
</evidence>
<dbReference type="InterPro" id="IPR011032">
    <property type="entry name" value="GroES-like_sf"/>
</dbReference>
<proteinExistence type="inferred from homology"/>
<organism evidence="8 9">
    <name type="scientific">Deinococcus cellulosilyticus (strain DSM 18568 / NBRC 106333 / KACC 11606 / 5516J-15)</name>
    <dbReference type="NCBI Taxonomy" id="1223518"/>
    <lineage>
        <taxon>Bacteria</taxon>
        <taxon>Thermotogati</taxon>
        <taxon>Deinococcota</taxon>
        <taxon>Deinococci</taxon>
        <taxon>Deinococcales</taxon>
        <taxon>Deinococcaceae</taxon>
        <taxon>Deinococcus</taxon>
    </lineage>
</organism>
<dbReference type="FunFam" id="3.40.50.720:FF:000003">
    <property type="entry name" value="S-(hydroxymethyl)glutathione dehydrogenase"/>
    <property type="match status" value="1"/>
</dbReference>
<dbReference type="Pfam" id="PF08240">
    <property type="entry name" value="ADH_N"/>
    <property type="match status" value="1"/>
</dbReference>
<comment type="cofactor">
    <cofactor evidence="1 6">
        <name>Zn(2+)</name>
        <dbReference type="ChEBI" id="CHEBI:29105"/>
    </cofactor>
</comment>
<keyword evidence="3 6" id="KW-0862">Zinc</keyword>
<feature type="domain" description="Enoyl reductase (ER)" evidence="7">
    <location>
        <begin position="11"/>
        <end position="365"/>
    </location>
</feature>
<protein>
    <submittedName>
        <fullName evidence="8">Alcohol dehydrogenase</fullName>
    </submittedName>
</protein>